<dbReference type="PIRSF" id="PIRSF000151">
    <property type="entry name" value="GPR"/>
    <property type="match status" value="1"/>
</dbReference>
<evidence type="ECO:0000256" key="7">
    <source>
        <dbReference type="HAMAP-Rule" id="MF_00412"/>
    </source>
</evidence>
<dbReference type="InterPro" id="IPR016162">
    <property type="entry name" value="Ald_DH_N"/>
</dbReference>
<organism evidence="9 10">
    <name type="scientific">Splendidivirga corallicola</name>
    <dbReference type="NCBI Taxonomy" id="3051826"/>
    <lineage>
        <taxon>Bacteria</taxon>
        <taxon>Pseudomonadati</taxon>
        <taxon>Bacteroidota</taxon>
        <taxon>Cytophagia</taxon>
        <taxon>Cytophagales</taxon>
        <taxon>Splendidivirgaceae</taxon>
        <taxon>Splendidivirga</taxon>
    </lineage>
</organism>
<dbReference type="InterPro" id="IPR016161">
    <property type="entry name" value="Ald_DH/histidinol_DH"/>
</dbReference>
<dbReference type="EMBL" id="JAUJEA010000001">
    <property type="protein sequence ID" value="MDN5200307.1"/>
    <property type="molecule type" value="Genomic_DNA"/>
</dbReference>
<dbReference type="RefSeq" id="WP_346750332.1">
    <property type="nucleotide sequence ID" value="NZ_JAUJEA010000001.1"/>
</dbReference>
<evidence type="ECO:0000259" key="8">
    <source>
        <dbReference type="Pfam" id="PF00171"/>
    </source>
</evidence>
<comment type="function">
    <text evidence="7">Catalyzes the NADPH-dependent reduction of L-glutamate 5-phosphate into L-glutamate 5-semialdehyde and phosphate. The product spontaneously undergoes cyclization to form 1-pyrroline-5-carboxylate.</text>
</comment>
<dbReference type="EC" id="1.2.1.41" evidence="7"/>
<evidence type="ECO:0000313" key="10">
    <source>
        <dbReference type="Proteomes" id="UP001172082"/>
    </source>
</evidence>
<dbReference type="Pfam" id="PF00171">
    <property type="entry name" value="Aldedh"/>
    <property type="match status" value="1"/>
</dbReference>
<dbReference type="InterPro" id="IPR000965">
    <property type="entry name" value="GPR_dom"/>
</dbReference>
<dbReference type="Proteomes" id="UP001172082">
    <property type="component" value="Unassembled WGS sequence"/>
</dbReference>
<evidence type="ECO:0000256" key="2">
    <source>
        <dbReference type="ARBA" id="ARBA00022605"/>
    </source>
</evidence>
<dbReference type="NCBIfam" id="NF001221">
    <property type="entry name" value="PRK00197.1"/>
    <property type="match status" value="1"/>
</dbReference>
<dbReference type="InterPro" id="IPR012134">
    <property type="entry name" value="Glu-5-SA_DH"/>
</dbReference>
<dbReference type="CDD" id="cd07079">
    <property type="entry name" value="ALDH_F18-19_ProA-GPR"/>
    <property type="match status" value="1"/>
</dbReference>
<dbReference type="NCBIfam" id="TIGR00407">
    <property type="entry name" value="proA"/>
    <property type="match status" value="1"/>
</dbReference>
<name>A0ABT8KHW3_9BACT</name>
<evidence type="ECO:0000256" key="5">
    <source>
        <dbReference type="ARBA" id="ARBA00023002"/>
    </source>
</evidence>
<evidence type="ECO:0000256" key="6">
    <source>
        <dbReference type="ARBA" id="ARBA00049024"/>
    </source>
</evidence>
<dbReference type="HAMAP" id="MF_00412">
    <property type="entry name" value="ProA"/>
    <property type="match status" value="1"/>
</dbReference>
<reference evidence="9" key="1">
    <citation type="submission" date="2023-06" db="EMBL/GenBank/DDBJ databases">
        <title>Genomic of Parafulvivirga corallium.</title>
        <authorList>
            <person name="Wang G."/>
        </authorList>
    </citation>
    <scope>NUCLEOTIDE SEQUENCE</scope>
    <source>
        <strain evidence="9">BMA10</strain>
    </source>
</reference>
<evidence type="ECO:0000256" key="4">
    <source>
        <dbReference type="ARBA" id="ARBA00022857"/>
    </source>
</evidence>
<dbReference type="InterPro" id="IPR016163">
    <property type="entry name" value="Ald_DH_C"/>
</dbReference>
<dbReference type="Gene3D" id="3.40.309.10">
    <property type="entry name" value="Aldehyde Dehydrogenase, Chain A, domain 2"/>
    <property type="match status" value="1"/>
</dbReference>
<keyword evidence="2 7" id="KW-0028">Amino-acid biosynthesis</keyword>
<dbReference type="InterPro" id="IPR020593">
    <property type="entry name" value="G-glutamylP_reductase_CS"/>
</dbReference>
<protein>
    <recommendedName>
        <fullName evidence="7">Gamma-glutamyl phosphate reductase</fullName>
        <shortName evidence="7">GPR</shortName>
        <ecNumber evidence="7">1.2.1.41</ecNumber>
    </recommendedName>
    <alternativeName>
        <fullName evidence="7">Glutamate-5-semialdehyde dehydrogenase</fullName>
    </alternativeName>
    <alternativeName>
        <fullName evidence="7">Glutamyl-gamma-semialdehyde dehydrogenase</fullName>
        <shortName evidence="7">GSA dehydrogenase</shortName>
    </alternativeName>
</protein>
<comment type="subcellular location">
    <subcellularLocation>
        <location evidence="7">Cytoplasm</location>
    </subcellularLocation>
</comment>
<keyword evidence="7" id="KW-0963">Cytoplasm</keyword>
<dbReference type="PANTHER" id="PTHR11063:SF8">
    <property type="entry name" value="DELTA-1-PYRROLINE-5-CARBOXYLATE SYNTHASE"/>
    <property type="match status" value="1"/>
</dbReference>
<dbReference type="GO" id="GO:0004350">
    <property type="term" value="F:glutamate-5-semialdehyde dehydrogenase activity"/>
    <property type="evidence" value="ECO:0007669"/>
    <property type="project" value="UniProtKB-EC"/>
</dbReference>
<dbReference type="PROSITE" id="PS01223">
    <property type="entry name" value="PROA"/>
    <property type="match status" value="1"/>
</dbReference>
<keyword evidence="4 7" id="KW-0521">NADP</keyword>
<dbReference type="PANTHER" id="PTHR11063">
    <property type="entry name" value="GLUTAMATE SEMIALDEHYDE DEHYDROGENASE"/>
    <property type="match status" value="1"/>
</dbReference>
<sequence length="416" mass="46071">MDSIIPILKKIQTASYTLSMLRDDQKQKILESLAQLIEENEAAILKENERDVVKMDDEDPKKDRLILTSSRIKELVHGTRSVAALPDPTGHVISSSTLENGLKVEKTTCSLGVVGVIYESRPNVTIDVAALCIRSGNACVLRGGSDAYHSNQILVQLIHKALKENGVDEEAIQLLPTDREFVKEMLEADQYIDIIIPRGSQTLIDFVRDNAKVPTIETGAGVCHTFVSNTANLEKAKDIVVNAKVSRPSVCNALDTILVEKSVAKEFLPMITGPLKDHHVEIFADEISYEVLKQKQYDYLNLAEESDFGREFLDFKCSIKTVDNMDEALDHIRKYSSKHSEAIVSEDPEVCERFLNAVDAAAVYTNASTRFTDGGVFGLGAEIGISTQKLHARGPFALEKLTTEKWIVRGDGQIRV</sequence>
<keyword evidence="10" id="KW-1185">Reference proteome</keyword>
<evidence type="ECO:0000313" key="9">
    <source>
        <dbReference type="EMBL" id="MDN5200307.1"/>
    </source>
</evidence>
<comment type="pathway">
    <text evidence="1 7">Amino-acid biosynthesis; L-proline biosynthesis; L-glutamate 5-semialdehyde from L-glutamate: step 2/2.</text>
</comment>
<gene>
    <name evidence="7" type="primary">proA</name>
    <name evidence="9" type="ORF">QQ008_03020</name>
</gene>
<dbReference type="SUPFAM" id="SSF53720">
    <property type="entry name" value="ALDH-like"/>
    <property type="match status" value="1"/>
</dbReference>
<dbReference type="Gene3D" id="3.40.605.10">
    <property type="entry name" value="Aldehyde Dehydrogenase, Chain A, domain 1"/>
    <property type="match status" value="1"/>
</dbReference>
<comment type="similarity">
    <text evidence="7">Belongs to the gamma-glutamyl phosphate reductase family.</text>
</comment>
<accession>A0ABT8KHW3</accession>
<keyword evidence="3 7" id="KW-0641">Proline biosynthesis</keyword>
<evidence type="ECO:0000256" key="3">
    <source>
        <dbReference type="ARBA" id="ARBA00022650"/>
    </source>
</evidence>
<dbReference type="InterPro" id="IPR015590">
    <property type="entry name" value="Aldehyde_DH_dom"/>
</dbReference>
<comment type="catalytic activity">
    <reaction evidence="6 7">
        <text>L-glutamate 5-semialdehyde + phosphate + NADP(+) = L-glutamyl 5-phosphate + NADPH + H(+)</text>
        <dbReference type="Rhea" id="RHEA:19541"/>
        <dbReference type="ChEBI" id="CHEBI:15378"/>
        <dbReference type="ChEBI" id="CHEBI:43474"/>
        <dbReference type="ChEBI" id="CHEBI:57783"/>
        <dbReference type="ChEBI" id="CHEBI:58066"/>
        <dbReference type="ChEBI" id="CHEBI:58274"/>
        <dbReference type="ChEBI" id="CHEBI:58349"/>
        <dbReference type="EC" id="1.2.1.41"/>
    </reaction>
</comment>
<keyword evidence="5 7" id="KW-0560">Oxidoreductase</keyword>
<evidence type="ECO:0000256" key="1">
    <source>
        <dbReference type="ARBA" id="ARBA00004985"/>
    </source>
</evidence>
<comment type="caution">
    <text evidence="9">The sequence shown here is derived from an EMBL/GenBank/DDBJ whole genome shotgun (WGS) entry which is preliminary data.</text>
</comment>
<feature type="domain" description="Aldehyde dehydrogenase" evidence="8">
    <location>
        <begin position="18"/>
        <end position="273"/>
    </location>
</feature>
<proteinExistence type="inferred from homology"/>